<dbReference type="InterPro" id="IPR000073">
    <property type="entry name" value="AB_hydrolase_1"/>
</dbReference>
<dbReference type="InterPro" id="IPR052897">
    <property type="entry name" value="Sec-Metab_Biosynth_Hydrolase"/>
</dbReference>
<dbReference type="AlphaFoldDB" id="A0A6G9GS01"/>
<evidence type="ECO:0000259" key="1">
    <source>
        <dbReference type="Pfam" id="PF12697"/>
    </source>
</evidence>
<dbReference type="EMBL" id="CP050177">
    <property type="protein sequence ID" value="QIQ01033.1"/>
    <property type="molecule type" value="Genomic_DNA"/>
</dbReference>
<keyword evidence="2" id="KW-0378">Hydrolase</keyword>
<reference evidence="2 3" key="1">
    <citation type="submission" date="2020-03" db="EMBL/GenBank/DDBJ databases">
        <title>A novel species.</title>
        <authorList>
            <person name="Gao J."/>
        </authorList>
    </citation>
    <scope>NUCLEOTIDE SEQUENCE [LARGE SCALE GENOMIC DNA]</scope>
    <source>
        <strain evidence="2 3">QMT-12</strain>
    </source>
</reference>
<dbReference type="InterPro" id="IPR029058">
    <property type="entry name" value="AB_hydrolase_fold"/>
</dbReference>
<dbReference type="PANTHER" id="PTHR37017">
    <property type="entry name" value="AB HYDROLASE-1 DOMAIN-CONTAINING PROTEIN-RELATED"/>
    <property type="match status" value="1"/>
</dbReference>
<accession>A0A6G9GS01</accession>
<feature type="domain" description="AB hydrolase-1" evidence="1">
    <location>
        <begin position="5"/>
        <end position="230"/>
    </location>
</feature>
<dbReference type="KEGG" id="slia:HA039_00850"/>
<protein>
    <submittedName>
        <fullName evidence="2">Alpha/beta hydrolase</fullName>
    </submittedName>
</protein>
<evidence type="ECO:0000313" key="2">
    <source>
        <dbReference type="EMBL" id="QIQ01033.1"/>
    </source>
</evidence>
<proteinExistence type="predicted"/>
<dbReference type="Gene3D" id="3.40.50.1820">
    <property type="entry name" value="alpha/beta hydrolase"/>
    <property type="match status" value="1"/>
</dbReference>
<evidence type="ECO:0000313" key="3">
    <source>
        <dbReference type="Proteomes" id="UP000501179"/>
    </source>
</evidence>
<dbReference type="SUPFAM" id="SSF53474">
    <property type="entry name" value="alpha/beta-Hydrolases"/>
    <property type="match status" value="1"/>
</dbReference>
<dbReference type="RefSeq" id="WP_167022249.1">
    <property type="nucleotide sequence ID" value="NZ_CP050177.1"/>
</dbReference>
<keyword evidence="3" id="KW-1185">Reference proteome</keyword>
<organism evidence="2 3">
    <name type="scientific">Streptomyces liangshanensis</name>
    <dbReference type="NCBI Taxonomy" id="2717324"/>
    <lineage>
        <taxon>Bacteria</taxon>
        <taxon>Bacillati</taxon>
        <taxon>Actinomycetota</taxon>
        <taxon>Actinomycetes</taxon>
        <taxon>Kitasatosporales</taxon>
        <taxon>Streptomycetaceae</taxon>
        <taxon>Streptomyces</taxon>
    </lineage>
</organism>
<sequence length="235" mass="24949">MATYVMIPGAWHGGWSWVPVAKRLRAAGHQAVTLTLPGLGEGDDPRDRRLDAAADHIVRVVEDRDLSDVVLVAHSWGGYPANGAAGRLGGRLAGIVYYAAQVPVVGRSLIEDNPAESQAMLQGMIDSSPTRSIAPALEFVQHIFMQDAAPEVQQLVSDLLTPMPGDYFLDPAQGPDVTTLGVPLHYLLGDEDRALPHPGEVFAERAGLKPVSVPGTHNGLLTHPDDIARAILAAG</sequence>
<dbReference type="GO" id="GO:0016787">
    <property type="term" value="F:hydrolase activity"/>
    <property type="evidence" value="ECO:0007669"/>
    <property type="project" value="UniProtKB-KW"/>
</dbReference>
<gene>
    <name evidence="2" type="ORF">HA039_00850</name>
</gene>
<dbReference type="Proteomes" id="UP000501179">
    <property type="component" value="Chromosome"/>
</dbReference>
<dbReference type="PANTHER" id="PTHR37017:SF11">
    <property type="entry name" value="ESTERASE_LIPASE_THIOESTERASE DOMAIN-CONTAINING PROTEIN"/>
    <property type="match status" value="1"/>
</dbReference>
<name>A0A6G9GS01_9ACTN</name>
<dbReference type="Pfam" id="PF12697">
    <property type="entry name" value="Abhydrolase_6"/>
    <property type="match status" value="1"/>
</dbReference>